<keyword evidence="4" id="KW-1185">Reference proteome</keyword>
<feature type="domain" description="CN hydrolase" evidence="2">
    <location>
        <begin position="1"/>
        <end position="253"/>
    </location>
</feature>
<organism evidence="3 4">
    <name type="scientific">Tuber aestivum</name>
    <name type="common">summer truffle</name>
    <dbReference type="NCBI Taxonomy" id="59557"/>
    <lineage>
        <taxon>Eukaryota</taxon>
        <taxon>Fungi</taxon>
        <taxon>Dikarya</taxon>
        <taxon>Ascomycota</taxon>
        <taxon>Pezizomycotina</taxon>
        <taxon>Pezizomycetes</taxon>
        <taxon>Pezizales</taxon>
        <taxon>Tuberaceae</taxon>
        <taxon>Tuber</taxon>
    </lineage>
</organism>
<evidence type="ECO:0000259" key="2">
    <source>
        <dbReference type="PROSITE" id="PS50263"/>
    </source>
</evidence>
<evidence type="ECO:0000313" key="3">
    <source>
        <dbReference type="EMBL" id="CUS11621.1"/>
    </source>
</evidence>
<dbReference type="PANTHER" id="PTHR23088">
    <property type="entry name" value="NITRILASE-RELATED"/>
    <property type="match status" value="1"/>
</dbReference>
<protein>
    <recommendedName>
        <fullName evidence="2">CN hydrolase domain-containing protein</fullName>
    </recommendedName>
</protein>
<gene>
    <name evidence="3" type="ORF">GSTUAT00004313001</name>
</gene>
<proteinExistence type="predicted"/>
<accession>A0A292PXV6</accession>
<dbReference type="AlphaFoldDB" id="A0A292PXV6"/>
<reference evidence="3" key="1">
    <citation type="submission" date="2015-10" db="EMBL/GenBank/DDBJ databases">
        <authorList>
            <person name="Regsiter A."/>
            <person name="william w."/>
        </authorList>
    </citation>
    <scope>NUCLEOTIDE SEQUENCE</scope>
    <source>
        <strain evidence="3">Montdore</strain>
    </source>
</reference>
<dbReference type="PANTHER" id="PTHR23088:SF27">
    <property type="entry name" value="DEAMINATED GLUTATHIONE AMIDASE"/>
    <property type="match status" value="1"/>
</dbReference>
<sequence>MPLAAIAQFTSTNILAQNLKICQNFIRTAASKGAVVLFLPEASDYISSSAEESLSLCQPVDTSPFVLGLREEAKKYALAVGVGIHEPTADGLKERVRNTSIWINGQGEITQRYQKVHVFDVDIEGGPRILESRSTEPGASLTPPFDTPIGKLGLLICFDLRFPEVSLTLRRQGASILTYPSAFTVPTGQAHWETLLRARAIETQSWVIAAAQVGEHNEKRRSYGHAMAVDPWGTVVAECVEEKEDICFAEIDSQIIERVRREVPLKRRFDVYPEV</sequence>
<dbReference type="InterPro" id="IPR036526">
    <property type="entry name" value="C-N_Hydrolase_sf"/>
</dbReference>
<dbReference type="Pfam" id="PF00795">
    <property type="entry name" value="CN_hydrolase"/>
    <property type="match status" value="1"/>
</dbReference>
<dbReference type="Proteomes" id="UP001412239">
    <property type="component" value="Unassembled WGS sequence"/>
</dbReference>
<dbReference type="PROSITE" id="PS50263">
    <property type="entry name" value="CN_HYDROLASE"/>
    <property type="match status" value="1"/>
</dbReference>
<dbReference type="InterPro" id="IPR003010">
    <property type="entry name" value="C-N_Hydrolase"/>
</dbReference>
<dbReference type="InterPro" id="IPR045254">
    <property type="entry name" value="Nit1/2_C-N_Hydrolase"/>
</dbReference>
<dbReference type="Gene3D" id="3.60.110.10">
    <property type="entry name" value="Carbon-nitrogen hydrolase"/>
    <property type="match status" value="1"/>
</dbReference>
<keyword evidence="1" id="KW-0378">Hydrolase</keyword>
<name>A0A292PXV6_9PEZI</name>
<dbReference type="CDD" id="cd07572">
    <property type="entry name" value="nit"/>
    <property type="match status" value="1"/>
</dbReference>
<evidence type="ECO:0000256" key="1">
    <source>
        <dbReference type="ARBA" id="ARBA00022801"/>
    </source>
</evidence>
<dbReference type="EMBL" id="LN891016">
    <property type="protein sequence ID" value="CUS11621.1"/>
    <property type="molecule type" value="Genomic_DNA"/>
</dbReference>
<dbReference type="GO" id="GO:0016811">
    <property type="term" value="F:hydrolase activity, acting on carbon-nitrogen (but not peptide) bonds, in linear amides"/>
    <property type="evidence" value="ECO:0007669"/>
    <property type="project" value="InterPro"/>
</dbReference>
<dbReference type="SUPFAM" id="SSF56317">
    <property type="entry name" value="Carbon-nitrogen hydrolase"/>
    <property type="match status" value="1"/>
</dbReference>
<evidence type="ECO:0000313" key="4">
    <source>
        <dbReference type="Proteomes" id="UP001412239"/>
    </source>
</evidence>